<evidence type="ECO:0000313" key="2">
    <source>
        <dbReference type="Proteomes" id="UP000195221"/>
    </source>
</evidence>
<reference evidence="1 2" key="1">
    <citation type="submission" date="2017-03" db="EMBL/GenBank/DDBJ databases">
        <title>Genome analysis of strain PAMC 26577.</title>
        <authorList>
            <person name="Oh H.-M."/>
            <person name="Yang J.-A."/>
        </authorList>
    </citation>
    <scope>NUCLEOTIDE SEQUENCE [LARGE SCALE GENOMIC DNA]</scope>
    <source>
        <strain evidence="1 2">PAMC 26577</strain>
    </source>
</reference>
<dbReference type="Proteomes" id="UP000195221">
    <property type="component" value="Unassembled WGS sequence"/>
</dbReference>
<protein>
    <submittedName>
        <fullName evidence="1">Uncharacterized protein</fullName>
    </submittedName>
</protein>
<sequence length="76" mass="8684">MVTGPRREIPKSISFVERIAAKLPDLPNFRISIVRHHFMSEKRCNITVSNPSSRSDLLASKLKCELSKTHTLKPIR</sequence>
<name>A0A242MPT9_CABSO</name>
<accession>A0A242MPT9</accession>
<proteinExistence type="predicted"/>
<evidence type="ECO:0000313" key="1">
    <source>
        <dbReference type="EMBL" id="OTP72784.1"/>
    </source>
</evidence>
<dbReference type="AlphaFoldDB" id="A0A242MPT9"/>
<dbReference type="EMBL" id="NBTZ01000084">
    <property type="protein sequence ID" value="OTP72784.1"/>
    <property type="molecule type" value="Genomic_DNA"/>
</dbReference>
<organism evidence="1 2">
    <name type="scientific">Caballeronia sordidicola</name>
    <name type="common">Burkholderia sordidicola</name>
    <dbReference type="NCBI Taxonomy" id="196367"/>
    <lineage>
        <taxon>Bacteria</taxon>
        <taxon>Pseudomonadati</taxon>
        <taxon>Pseudomonadota</taxon>
        <taxon>Betaproteobacteria</taxon>
        <taxon>Burkholderiales</taxon>
        <taxon>Burkholderiaceae</taxon>
        <taxon>Caballeronia</taxon>
    </lineage>
</organism>
<gene>
    <name evidence="1" type="ORF">PAMC26577_19835</name>
</gene>
<comment type="caution">
    <text evidence="1">The sequence shown here is derived from an EMBL/GenBank/DDBJ whole genome shotgun (WGS) entry which is preliminary data.</text>
</comment>